<feature type="site" description="Important for substrate specificity" evidence="3">
    <location>
        <position position="78"/>
    </location>
</feature>
<dbReference type="EMBL" id="DVMN01000059">
    <property type="protein sequence ID" value="HIU21293.1"/>
    <property type="molecule type" value="Genomic_DNA"/>
</dbReference>
<comment type="caution">
    <text evidence="3">Lacks conserved residue(s) required for the propagation of feature annotation.</text>
</comment>
<reference evidence="4" key="1">
    <citation type="submission" date="2020-10" db="EMBL/GenBank/DDBJ databases">
        <authorList>
            <person name="Gilroy R."/>
        </authorList>
    </citation>
    <scope>NUCLEOTIDE SEQUENCE</scope>
    <source>
        <strain evidence="4">1063</strain>
    </source>
</reference>
<feature type="site" description="Important for substrate specificity" evidence="3">
    <location>
        <position position="159"/>
    </location>
</feature>
<feature type="active site" description="Proton acceptor" evidence="3">
    <location>
        <position position="77"/>
    </location>
</feature>
<comment type="function">
    <text evidence="3">Nucleoside triphosphate pyrophosphatase that hydrolyzes dTTP and UTP. May have a dual role in cell division arrest and in preventing the incorporation of modified nucleotides into cellular nucleic acids.</text>
</comment>
<evidence type="ECO:0000256" key="2">
    <source>
        <dbReference type="ARBA" id="ARBA00022801"/>
    </source>
</evidence>
<protein>
    <recommendedName>
        <fullName evidence="3">dTTP/UTP pyrophosphatase</fullName>
        <shortName evidence="3">dTTPase/UTPase</shortName>
        <ecNumber evidence="3">3.6.1.9</ecNumber>
    </recommendedName>
    <alternativeName>
        <fullName evidence="3">Nucleoside triphosphate pyrophosphatase</fullName>
    </alternativeName>
    <alternativeName>
        <fullName evidence="3">Nucleotide pyrophosphatase</fullName>
        <shortName evidence="3">Nucleotide PPase</shortName>
    </alternativeName>
</protein>
<evidence type="ECO:0000313" key="4">
    <source>
        <dbReference type="EMBL" id="HIU21293.1"/>
    </source>
</evidence>
<gene>
    <name evidence="4" type="primary">maf</name>
    <name evidence="4" type="ORF">IAD51_03505</name>
</gene>
<keyword evidence="2 3" id="KW-0378">Hydrolase</keyword>
<dbReference type="Proteomes" id="UP000824088">
    <property type="component" value="Unassembled WGS sequence"/>
</dbReference>
<dbReference type="HAMAP" id="MF_00528">
    <property type="entry name" value="Maf"/>
    <property type="match status" value="1"/>
</dbReference>
<name>A0A9D1L2W1_9FIRM</name>
<dbReference type="Gene3D" id="3.90.950.10">
    <property type="match status" value="1"/>
</dbReference>
<dbReference type="SUPFAM" id="SSF52972">
    <property type="entry name" value="ITPase-like"/>
    <property type="match status" value="1"/>
</dbReference>
<reference evidence="4" key="2">
    <citation type="journal article" date="2021" name="PeerJ">
        <title>Extensive microbial diversity within the chicken gut microbiome revealed by metagenomics and culture.</title>
        <authorList>
            <person name="Gilroy R."/>
            <person name="Ravi A."/>
            <person name="Getino M."/>
            <person name="Pursley I."/>
            <person name="Horton D.L."/>
            <person name="Alikhan N.F."/>
            <person name="Baker D."/>
            <person name="Gharbi K."/>
            <person name="Hall N."/>
            <person name="Watson M."/>
            <person name="Adriaenssens E.M."/>
            <person name="Foster-Nyarko E."/>
            <person name="Jarju S."/>
            <person name="Secka A."/>
            <person name="Antonio M."/>
            <person name="Oren A."/>
            <person name="Chaudhuri R.R."/>
            <person name="La Ragione R."/>
            <person name="Hildebrand F."/>
            <person name="Pallen M.J."/>
        </authorList>
    </citation>
    <scope>NUCLEOTIDE SEQUENCE</scope>
    <source>
        <strain evidence="4">1063</strain>
    </source>
</reference>
<sequence length="198" mass="21803">MARTWKFCKPVVLASASPRRLALLSEVADDITVLPSDVDESRVTASSPRALVRELSRLKALSVAERLNGGDVVIGADTVVYLDKLYGKPRDRADAIRMLSELNGKEHYVFTGVTVVADGGVRKFSVRSAVRFRSLAKEEIERYVDEYRPYDKAGAYAVQEGVVVGSYKGSLSNIIGLPMEKLVKVLKEVQSGSDRIIR</sequence>
<dbReference type="CDD" id="cd00555">
    <property type="entry name" value="Maf"/>
    <property type="match status" value="1"/>
</dbReference>
<dbReference type="GO" id="GO:0009117">
    <property type="term" value="P:nucleotide metabolic process"/>
    <property type="evidence" value="ECO:0007669"/>
    <property type="project" value="UniProtKB-KW"/>
</dbReference>
<comment type="similarity">
    <text evidence="3">Belongs to the Maf family. YhdE subfamily.</text>
</comment>
<dbReference type="GO" id="GO:0047429">
    <property type="term" value="F:nucleoside triphosphate diphosphatase activity"/>
    <property type="evidence" value="ECO:0007669"/>
    <property type="project" value="UniProtKB-EC"/>
</dbReference>
<comment type="cofactor">
    <cofactor evidence="1 3">
        <name>a divalent metal cation</name>
        <dbReference type="ChEBI" id="CHEBI:60240"/>
    </cofactor>
</comment>
<dbReference type="GO" id="GO:0005737">
    <property type="term" value="C:cytoplasm"/>
    <property type="evidence" value="ECO:0007669"/>
    <property type="project" value="UniProtKB-SubCell"/>
</dbReference>
<evidence type="ECO:0000256" key="1">
    <source>
        <dbReference type="ARBA" id="ARBA00001968"/>
    </source>
</evidence>
<comment type="caution">
    <text evidence="4">The sequence shown here is derived from an EMBL/GenBank/DDBJ whole genome shotgun (WGS) entry which is preliminary data.</text>
</comment>
<comment type="subcellular location">
    <subcellularLocation>
        <location evidence="3">Cytoplasm</location>
    </subcellularLocation>
</comment>
<proteinExistence type="inferred from homology"/>
<keyword evidence="3" id="KW-0963">Cytoplasm</keyword>
<comment type="catalytic activity">
    <reaction evidence="3">
        <text>dTTP + H2O = dTMP + diphosphate + H(+)</text>
        <dbReference type="Rhea" id="RHEA:28534"/>
        <dbReference type="ChEBI" id="CHEBI:15377"/>
        <dbReference type="ChEBI" id="CHEBI:15378"/>
        <dbReference type="ChEBI" id="CHEBI:33019"/>
        <dbReference type="ChEBI" id="CHEBI:37568"/>
        <dbReference type="ChEBI" id="CHEBI:63528"/>
        <dbReference type="EC" id="3.6.1.9"/>
    </reaction>
</comment>
<dbReference type="PANTHER" id="PTHR43213">
    <property type="entry name" value="BIFUNCTIONAL DTTP/UTP PYROPHOSPHATASE/METHYLTRANSFERASE PROTEIN-RELATED"/>
    <property type="match status" value="1"/>
</dbReference>
<dbReference type="NCBIfam" id="TIGR00172">
    <property type="entry name" value="maf"/>
    <property type="match status" value="1"/>
</dbReference>
<keyword evidence="3" id="KW-0546">Nucleotide metabolism</keyword>
<evidence type="ECO:0000313" key="5">
    <source>
        <dbReference type="Proteomes" id="UP000824088"/>
    </source>
</evidence>
<dbReference type="AlphaFoldDB" id="A0A9D1L2W1"/>
<comment type="catalytic activity">
    <reaction evidence="3">
        <text>UTP + H2O = UMP + diphosphate + H(+)</text>
        <dbReference type="Rhea" id="RHEA:29395"/>
        <dbReference type="ChEBI" id="CHEBI:15377"/>
        <dbReference type="ChEBI" id="CHEBI:15378"/>
        <dbReference type="ChEBI" id="CHEBI:33019"/>
        <dbReference type="ChEBI" id="CHEBI:46398"/>
        <dbReference type="ChEBI" id="CHEBI:57865"/>
        <dbReference type="EC" id="3.6.1.9"/>
    </reaction>
</comment>
<dbReference type="PANTHER" id="PTHR43213:SF5">
    <property type="entry name" value="BIFUNCTIONAL DTTP_UTP PYROPHOSPHATASE_METHYLTRANSFERASE PROTEIN-RELATED"/>
    <property type="match status" value="1"/>
</dbReference>
<dbReference type="EC" id="3.6.1.9" evidence="3"/>
<dbReference type="InterPro" id="IPR003697">
    <property type="entry name" value="Maf-like"/>
</dbReference>
<dbReference type="Pfam" id="PF02545">
    <property type="entry name" value="Maf"/>
    <property type="match status" value="1"/>
</dbReference>
<accession>A0A9D1L2W1</accession>
<dbReference type="InterPro" id="IPR029001">
    <property type="entry name" value="ITPase-like_fam"/>
</dbReference>
<feature type="site" description="Important for substrate specificity" evidence="3">
    <location>
        <position position="19"/>
    </location>
</feature>
<dbReference type="PIRSF" id="PIRSF006305">
    <property type="entry name" value="Maf"/>
    <property type="match status" value="1"/>
</dbReference>
<organism evidence="4 5">
    <name type="scientific">Candidatus Limadaptatus stercorigallinarum</name>
    <dbReference type="NCBI Taxonomy" id="2840845"/>
    <lineage>
        <taxon>Bacteria</taxon>
        <taxon>Bacillati</taxon>
        <taxon>Bacillota</taxon>
        <taxon>Clostridia</taxon>
        <taxon>Eubacteriales</taxon>
        <taxon>Candidatus Limadaptatus</taxon>
    </lineage>
</organism>
<evidence type="ECO:0000256" key="3">
    <source>
        <dbReference type="HAMAP-Rule" id="MF_00528"/>
    </source>
</evidence>